<keyword evidence="2" id="KW-0238">DNA-binding</keyword>
<dbReference type="RefSeq" id="WP_378168563.1">
    <property type="nucleotide sequence ID" value="NZ_JBHSBU010000003.1"/>
</dbReference>
<comment type="caution">
    <text evidence="5">The sequence shown here is derived from an EMBL/GenBank/DDBJ whole genome shotgun (WGS) entry which is preliminary data.</text>
</comment>
<evidence type="ECO:0000313" key="5">
    <source>
        <dbReference type="EMBL" id="MFC4161906.1"/>
    </source>
</evidence>
<keyword evidence="6" id="KW-1185">Reference proteome</keyword>
<evidence type="ECO:0000256" key="2">
    <source>
        <dbReference type="ARBA" id="ARBA00023125"/>
    </source>
</evidence>
<organism evidence="5 6">
    <name type="scientific">Chitinimonas lacunae</name>
    <dbReference type="NCBI Taxonomy" id="1963018"/>
    <lineage>
        <taxon>Bacteria</taxon>
        <taxon>Pseudomonadati</taxon>
        <taxon>Pseudomonadota</taxon>
        <taxon>Betaproteobacteria</taxon>
        <taxon>Neisseriales</taxon>
        <taxon>Chitinibacteraceae</taxon>
        <taxon>Chitinimonas</taxon>
    </lineage>
</organism>
<sequence>MVSLTRRGVKVFKNFADRKYGGSEQALVAARTYRDQILQTLPPLDRREIRTIVRTNNTSGIPGVCRYLVAGRPVWAASTRLPNGRRRCRTFRIDQYGETEALRRAIEARRDLLAEIEGHFLHSQQARKLCAAHPVQAIEQLPLARPHCRGR</sequence>
<gene>
    <name evidence="5" type="ORF">ACFOW7_21435</name>
</gene>
<feature type="domain" description="AP2/ERF" evidence="4">
    <location>
        <begin position="59"/>
        <end position="112"/>
    </location>
</feature>
<reference evidence="6" key="1">
    <citation type="journal article" date="2019" name="Int. J. Syst. Evol. Microbiol.">
        <title>The Global Catalogue of Microorganisms (GCM) 10K type strain sequencing project: providing services to taxonomists for standard genome sequencing and annotation.</title>
        <authorList>
            <consortium name="The Broad Institute Genomics Platform"/>
            <consortium name="The Broad Institute Genome Sequencing Center for Infectious Disease"/>
            <person name="Wu L."/>
            <person name="Ma J."/>
        </authorList>
    </citation>
    <scope>NUCLEOTIDE SEQUENCE [LARGE SCALE GENOMIC DNA]</scope>
    <source>
        <strain evidence="6">LMG 29894</strain>
    </source>
</reference>
<dbReference type="Proteomes" id="UP001595791">
    <property type="component" value="Unassembled WGS sequence"/>
</dbReference>
<dbReference type="EMBL" id="JBHSBU010000003">
    <property type="protein sequence ID" value="MFC4161906.1"/>
    <property type="molecule type" value="Genomic_DNA"/>
</dbReference>
<proteinExistence type="predicted"/>
<name>A0ABV8MY07_9NEIS</name>
<keyword evidence="3" id="KW-0804">Transcription</keyword>
<dbReference type="Gene3D" id="1.20.5.2050">
    <property type="match status" value="1"/>
</dbReference>
<accession>A0ABV8MY07</accession>
<evidence type="ECO:0000313" key="6">
    <source>
        <dbReference type="Proteomes" id="UP001595791"/>
    </source>
</evidence>
<dbReference type="Pfam" id="PF00847">
    <property type="entry name" value="AP2"/>
    <property type="match status" value="1"/>
</dbReference>
<dbReference type="InterPro" id="IPR001471">
    <property type="entry name" value="AP2/ERF_dom"/>
</dbReference>
<evidence type="ECO:0000256" key="1">
    <source>
        <dbReference type="ARBA" id="ARBA00023015"/>
    </source>
</evidence>
<protein>
    <submittedName>
        <fullName evidence="5">AP2/ERF family transcription factor</fullName>
    </submittedName>
</protein>
<keyword evidence="1" id="KW-0805">Transcription regulation</keyword>
<evidence type="ECO:0000256" key="3">
    <source>
        <dbReference type="ARBA" id="ARBA00023163"/>
    </source>
</evidence>
<evidence type="ECO:0000259" key="4">
    <source>
        <dbReference type="Pfam" id="PF00847"/>
    </source>
</evidence>